<dbReference type="AlphaFoldDB" id="A0A654LWQ0"/>
<organism evidence="1 2">
    <name type="scientific">Candidatus Nitrosocosmicus oleophilus</name>
    <dbReference type="NCBI Taxonomy" id="1353260"/>
    <lineage>
        <taxon>Archaea</taxon>
        <taxon>Nitrososphaerota</taxon>
        <taxon>Nitrososphaeria</taxon>
        <taxon>Nitrososphaerales</taxon>
        <taxon>Nitrososphaeraceae</taxon>
        <taxon>Candidatus Nitrosocosmicus</taxon>
    </lineage>
</organism>
<gene>
    <name evidence="1" type="ORF">NMY3_00647</name>
</gene>
<accession>A0A654LWQ0</accession>
<protein>
    <submittedName>
        <fullName evidence="1">Uncharacterized protein</fullName>
    </submittedName>
</protein>
<dbReference type="EMBL" id="CP012850">
    <property type="protein sequence ID" value="ALI34856.1"/>
    <property type="molecule type" value="Genomic_DNA"/>
</dbReference>
<proteinExistence type="predicted"/>
<dbReference type="Proteomes" id="UP000058925">
    <property type="component" value="Chromosome"/>
</dbReference>
<keyword evidence="2" id="KW-1185">Reference proteome</keyword>
<evidence type="ECO:0000313" key="2">
    <source>
        <dbReference type="Proteomes" id="UP000058925"/>
    </source>
</evidence>
<name>A0A654LWQ0_9ARCH</name>
<reference evidence="2" key="1">
    <citation type="submission" date="2015-10" db="EMBL/GenBank/DDBJ databases">
        <title>Niche specialization of a soil ammonia-oxidizing archaeon, Candidatus Nitrosocosmicus oleophilus.</title>
        <authorList>
            <person name="Jung M.-Y."/>
            <person name="Rhee S.-K."/>
        </authorList>
    </citation>
    <scope>NUCLEOTIDE SEQUENCE [LARGE SCALE GENOMIC DNA]</scope>
    <source>
        <strain evidence="2">MY3</strain>
    </source>
</reference>
<evidence type="ECO:0000313" key="1">
    <source>
        <dbReference type="EMBL" id="ALI34856.1"/>
    </source>
</evidence>
<sequence>MIEDNKYIQTNAKRYQSNKLCKNSFQFKRGLIYNQIILSITSKIKGNQDAVEVLCVLGIDVSKHYDNSFIDSSVFTTSLR</sequence>
<dbReference type="KEGG" id="taa:NMY3_00647"/>